<evidence type="ECO:0000259" key="1">
    <source>
        <dbReference type="Pfam" id="PF00561"/>
    </source>
</evidence>
<dbReference type="InterPro" id="IPR000073">
    <property type="entry name" value="AB_hydrolase_1"/>
</dbReference>
<proteinExistence type="predicted"/>
<dbReference type="RefSeq" id="WP_337718476.1">
    <property type="nucleotide sequence ID" value="NZ_JBBEGL010000011.1"/>
</dbReference>
<dbReference type="GO" id="GO:0016787">
    <property type="term" value="F:hydrolase activity"/>
    <property type="evidence" value="ECO:0007669"/>
    <property type="project" value="UniProtKB-KW"/>
</dbReference>
<dbReference type="Proteomes" id="UP001370100">
    <property type="component" value="Unassembled WGS sequence"/>
</dbReference>
<dbReference type="SUPFAM" id="SSF53474">
    <property type="entry name" value="alpha/beta-Hydrolases"/>
    <property type="match status" value="1"/>
</dbReference>
<feature type="domain" description="AB hydrolase-1" evidence="1">
    <location>
        <begin position="20"/>
        <end position="116"/>
    </location>
</feature>
<dbReference type="Gene3D" id="3.40.50.1820">
    <property type="entry name" value="alpha/beta hydrolase"/>
    <property type="match status" value="1"/>
</dbReference>
<sequence length="247" mass="26867">MYASLPGIDVYYEDHGAGDPLVLLHGGALTIELSFAPLMPLLTPHRRVIPVELQGHGRTADPDGREITLATMADDVVGVLDALGLPRADVLGFSWGGLVALETAVRHPGRVDRLVLGAVHTRKDGYHAEIHDPSTYATSTRMPTEAEFAAMVAEYERYGISTFEQVVAKLDPIVTAEQNWTPEQLEGITSPTLLMIGDHDFVRVDHAVAMQESIPDAGLAVLPRTKHTELIRRVGLVAPLVEDFLAR</sequence>
<keyword evidence="2" id="KW-0378">Hydrolase</keyword>
<reference evidence="2 3" key="1">
    <citation type="submission" date="2024-03" db="EMBL/GenBank/DDBJ databases">
        <title>Actinomycetospora sp. OC33-EN06, a novel actinomycete isolated from wild orchid (Aerides multiflora).</title>
        <authorList>
            <person name="Suriyachadkun C."/>
        </authorList>
    </citation>
    <scope>NUCLEOTIDE SEQUENCE [LARGE SCALE GENOMIC DNA]</scope>
    <source>
        <strain evidence="2 3">OC33-EN06</strain>
    </source>
</reference>
<dbReference type="Pfam" id="PF00561">
    <property type="entry name" value="Abhydrolase_1"/>
    <property type="match status" value="1"/>
</dbReference>
<name>A0ABU8NF79_9PSEU</name>
<evidence type="ECO:0000313" key="3">
    <source>
        <dbReference type="Proteomes" id="UP001370100"/>
    </source>
</evidence>
<keyword evidence="3" id="KW-1185">Reference proteome</keyword>
<dbReference type="InterPro" id="IPR050471">
    <property type="entry name" value="AB_hydrolase"/>
</dbReference>
<comment type="caution">
    <text evidence="2">The sequence shown here is derived from an EMBL/GenBank/DDBJ whole genome shotgun (WGS) entry which is preliminary data.</text>
</comment>
<gene>
    <name evidence="2" type="ORF">WCD41_27735</name>
</gene>
<evidence type="ECO:0000313" key="2">
    <source>
        <dbReference type="EMBL" id="MEJ2890281.1"/>
    </source>
</evidence>
<dbReference type="PANTHER" id="PTHR43433">
    <property type="entry name" value="HYDROLASE, ALPHA/BETA FOLD FAMILY PROTEIN"/>
    <property type="match status" value="1"/>
</dbReference>
<accession>A0ABU8NF79</accession>
<protein>
    <submittedName>
        <fullName evidence="2">Alpha/beta hydrolase</fullName>
    </submittedName>
</protein>
<dbReference type="PRINTS" id="PR00111">
    <property type="entry name" value="ABHYDROLASE"/>
</dbReference>
<organism evidence="2 3">
    <name type="scientific">Actinomycetospora aeridis</name>
    <dbReference type="NCBI Taxonomy" id="3129231"/>
    <lineage>
        <taxon>Bacteria</taxon>
        <taxon>Bacillati</taxon>
        <taxon>Actinomycetota</taxon>
        <taxon>Actinomycetes</taxon>
        <taxon>Pseudonocardiales</taxon>
        <taxon>Pseudonocardiaceae</taxon>
        <taxon>Actinomycetospora</taxon>
    </lineage>
</organism>
<dbReference type="EMBL" id="JBBEGL010000011">
    <property type="protein sequence ID" value="MEJ2890281.1"/>
    <property type="molecule type" value="Genomic_DNA"/>
</dbReference>
<dbReference type="PANTHER" id="PTHR43433:SF5">
    <property type="entry name" value="AB HYDROLASE-1 DOMAIN-CONTAINING PROTEIN"/>
    <property type="match status" value="1"/>
</dbReference>
<dbReference type="InterPro" id="IPR029058">
    <property type="entry name" value="AB_hydrolase_fold"/>
</dbReference>